<dbReference type="RefSeq" id="WP_378996865.1">
    <property type="nucleotide sequence ID" value="NZ_JBHSMT010000013.1"/>
</dbReference>
<dbReference type="InterPro" id="IPR016103">
    <property type="entry name" value="ProQ/FinO"/>
</dbReference>
<sequence>MNTTNPTLSPFQSARILLKQFQEKFAAFRECMPLAIGIDKQLIAQLPELDRKTMRTALGIHTNSLRYLKVMAKATVRFDLDGNAAGEVTEIHRTHASQILLERAKKDAELRKAQRKAEEAQRELDQAARQRAEKLSQLTAKFSRGS</sequence>
<reference evidence="7" key="1">
    <citation type="journal article" date="2019" name="Int. J. Syst. Evol. Microbiol.">
        <title>The Global Catalogue of Microorganisms (GCM) 10K type strain sequencing project: providing services to taxonomists for standard genome sequencing and annotation.</title>
        <authorList>
            <consortium name="The Broad Institute Genomics Platform"/>
            <consortium name="The Broad Institute Genome Sequencing Center for Infectious Disease"/>
            <person name="Wu L."/>
            <person name="Ma J."/>
        </authorList>
    </citation>
    <scope>NUCLEOTIDE SEQUENCE [LARGE SCALE GENOMIC DNA]</scope>
    <source>
        <strain evidence="7">JCM 17066</strain>
    </source>
</reference>
<evidence type="ECO:0000313" key="6">
    <source>
        <dbReference type="EMBL" id="MFC5473912.1"/>
    </source>
</evidence>
<proteinExistence type="predicted"/>
<feature type="region of interest" description="Disordered" evidence="4">
    <location>
        <begin position="111"/>
        <end position="130"/>
    </location>
</feature>
<organism evidence="6 7">
    <name type="scientific">Paraherbaspirillum soli</name>
    <dbReference type="NCBI Taxonomy" id="631222"/>
    <lineage>
        <taxon>Bacteria</taxon>
        <taxon>Pseudomonadati</taxon>
        <taxon>Pseudomonadota</taxon>
        <taxon>Betaproteobacteria</taxon>
        <taxon>Burkholderiales</taxon>
        <taxon>Oxalobacteraceae</taxon>
        <taxon>Paraherbaspirillum</taxon>
    </lineage>
</organism>
<evidence type="ECO:0000313" key="7">
    <source>
        <dbReference type="Proteomes" id="UP001596045"/>
    </source>
</evidence>
<keyword evidence="3" id="KW-0143">Chaperone</keyword>
<dbReference type="EMBL" id="JBHSMT010000013">
    <property type="protein sequence ID" value="MFC5473912.1"/>
    <property type="molecule type" value="Genomic_DNA"/>
</dbReference>
<protein>
    <submittedName>
        <fullName evidence="6">ProQ/FINO family protein</fullName>
    </submittedName>
</protein>
<evidence type="ECO:0000256" key="2">
    <source>
        <dbReference type="ARBA" id="ARBA00022884"/>
    </source>
</evidence>
<comment type="caution">
    <text evidence="6">The sequence shown here is derived from an EMBL/GenBank/DDBJ whole genome shotgun (WGS) entry which is preliminary data.</text>
</comment>
<dbReference type="Gene3D" id="1.10.1710.10">
    <property type="entry name" value="ProQ/FinO domain"/>
    <property type="match status" value="1"/>
</dbReference>
<feature type="domain" description="ProQ/FinO" evidence="5">
    <location>
        <begin position="9"/>
        <end position="116"/>
    </location>
</feature>
<dbReference type="Proteomes" id="UP001596045">
    <property type="component" value="Unassembled WGS sequence"/>
</dbReference>
<dbReference type="Pfam" id="PF04352">
    <property type="entry name" value="ProQ"/>
    <property type="match status" value="1"/>
</dbReference>
<dbReference type="InterPro" id="IPR023529">
    <property type="entry name" value="ProQ"/>
</dbReference>
<evidence type="ECO:0000256" key="1">
    <source>
        <dbReference type="ARBA" id="ARBA00022490"/>
    </source>
</evidence>
<gene>
    <name evidence="6" type="ORF">ACFPM8_08055</name>
</gene>
<dbReference type="SMART" id="SM00945">
    <property type="entry name" value="ProQ"/>
    <property type="match status" value="1"/>
</dbReference>
<keyword evidence="2" id="KW-0694">RNA-binding</keyword>
<evidence type="ECO:0000259" key="5">
    <source>
        <dbReference type="SMART" id="SM00945"/>
    </source>
</evidence>
<name>A0ABW0M9F5_9BURK</name>
<evidence type="ECO:0000256" key="3">
    <source>
        <dbReference type="ARBA" id="ARBA00023186"/>
    </source>
</evidence>
<evidence type="ECO:0000256" key="4">
    <source>
        <dbReference type="SAM" id="MobiDB-lite"/>
    </source>
</evidence>
<keyword evidence="7" id="KW-1185">Reference proteome</keyword>
<keyword evidence="1" id="KW-0963">Cytoplasm</keyword>
<accession>A0ABW0M9F5</accession>
<dbReference type="PANTHER" id="PTHR38106:SF1">
    <property type="entry name" value="RNA CHAPERONE PROQ"/>
    <property type="match status" value="1"/>
</dbReference>
<dbReference type="PANTHER" id="PTHR38106">
    <property type="entry name" value="RNA CHAPERONE PROQ"/>
    <property type="match status" value="1"/>
</dbReference>
<dbReference type="InterPro" id="IPR036442">
    <property type="entry name" value="ProQ/FinO_sf"/>
</dbReference>
<dbReference type="SUPFAM" id="SSF48657">
    <property type="entry name" value="FinO-like"/>
    <property type="match status" value="1"/>
</dbReference>